<comment type="subcellular location">
    <subcellularLocation>
        <location evidence="6">Cytoplasm</location>
    </subcellularLocation>
</comment>
<comment type="caution">
    <text evidence="6">Lacks conserved residue(s) required for the propagation of feature annotation.</text>
</comment>
<evidence type="ECO:0000313" key="8">
    <source>
        <dbReference type="EMBL" id="TYP84869.1"/>
    </source>
</evidence>
<dbReference type="EMBL" id="CP011451">
    <property type="protein sequence ID" value="AKH37801.1"/>
    <property type="molecule type" value="Genomic_DNA"/>
</dbReference>
<dbReference type="KEGG" id="nco:AAW31_08265"/>
<accession>A0A0F7KEA0</accession>
<dbReference type="PANTHER" id="PTHR31760:SF0">
    <property type="entry name" value="S-ADENOSYL-L-METHIONINE-DEPENDENT METHYLTRANSFERASES SUPERFAMILY PROTEIN"/>
    <property type="match status" value="1"/>
</dbReference>
<dbReference type="GO" id="GO:0070043">
    <property type="term" value="F:rRNA (guanine-N7-)-methyltransferase activity"/>
    <property type="evidence" value="ECO:0007669"/>
    <property type="project" value="UniProtKB-UniRule"/>
</dbReference>
<dbReference type="OrthoDB" id="9808773at2"/>
<feature type="binding site" evidence="6">
    <location>
        <position position="144"/>
    </location>
    <ligand>
        <name>S-adenosyl-L-methionine</name>
        <dbReference type="ChEBI" id="CHEBI:59789"/>
    </ligand>
</feature>
<keyword evidence="2 6" id="KW-0698">rRNA processing</keyword>
<keyword evidence="5 6" id="KW-0949">S-adenosyl-L-methionine</keyword>
<dbReference type="PANTHER" id="PTHR31760">
    <property type="entry name" value="S-ADENOSYL-L-METHIONINE-DEPENDENT METHYLTRANSFERASES SUPERFAMILY PROTEIN"/>
    <property type="match status" value="1"/>
</dbReference>
<dbReference type="HAMAP" id="MF_00074">
    <property type="entry name" value="16SrRNA_methyltr_G"/>
    <property type="match status" value="1"/>
</dbReference>
<dbReference type="GO" id="GO:0005829">
    <property type="term" value="C:cytosol"/>
    <property type="evidence" value="ECO:0007669"/>
    <property type="project" value="TreeGrafter"/>
</dbReference>
<keyword evidence="4 6" id="KW-0808">Transferase</keyword>
<reference evidence="7 9" key="2">
    <citation type="journal article" date="2016" name="Genome Announc.">
        <title>Genome Sequence of Nitrosomonas communis Strain Nm2, a Mesophilic Ammonia-Oxidizing Bacterium Isolated from Mediterranean Soil.</title>
        <authorList>
            <person name="Kozlowski J.A."/>
            <person name="Kits K.D."/>
            <person name="Stein L.Y."/>
        </authorList>
    </citation>
    <scope>NUCLEOTIDE SEQUENCE [LARGE SCALE GENOMIC DNA]</scope>
    <source>
        <strain evidence="7 9">Nm2</strain>
    </source>
</reference>
<comment type="function">
    <text evidence="6">Specifically methylates the N7 position of guanine in position 527 of 16S rRNA.</text>
</comment>
<dbReference type="Gene3D" id="3.40.50.150">
    <property type="entry name" value="Vaccinia Virus protein VP39"/>
    <property type="match status" value="1"/>
</dbReference>
<dbReference type="PIRSF" id="PIRSF003078">
    <property type="entry name" value="GidB"/>
    <property type="match status" value="1"/>
</dbReference>
<dbReference type="NCBIfam" id="TIGR00138">
    <property type="entry name" value="rsmG_gidB"/>
    <property type="match status" value="1"/>
</dbReference>
<evidence type="ECO:0000313" key="7">
    <source>
        <dbReference type="EMBL" id="AKH37801.1"/>
    </source>
</evidence>
<organism evidence="7 9">
    <name type="scientific">Nitrosomonas communis</name>
    <dbReference type="NCBI Taxonomy" id="44574"/>
    <lineage>
        <taxon>Bacteria</taxon>
        <taxon>Pseudomonadati</taxon>
        <taxon>Pseudomonadota</taxon>
        <taxon>Betaproteobacteria</taxon>
        <taxon>Nitrosomonadales</taxon>
        <taxon>Nitrosomonadaceae</taxon>
        <taxon>Nitrosomonas</taxon>
    </lineage>
</organism>
<evidence type="ECO:0000313" key="10">
    <source>
        <dbReference type="Proteomes" id="UP000324176"/>
    </source>
</evidence>
<gene>
    <name evidence="6" type="primary">rsmG</name>
    <name evidence="7" type="ORF">AAW31_08265</name>
    <name evidence="8" type="ORF">BCL69_103723</name>
</gene>
<feature type="binding site" evidence="6">
    <location>
        <begin position="129"/>
        <end position="130"/>
    </location>
    <ligand>
        <name>S-adenosyl-L-methionine</name>
        <dbReference type="ChEBI" id="CHEBI:59789"/>
    </ligand>
</feature>
<evidence type="ECO:0000256" key="5">
    <source>
        <dbReference type="ARBA" id="ARBA00022691"/>
    </source>
</evidence>
<dbReference type="AlphaFoldDB" id="A0A0F7KEA0"/>
<dbReference type="EMBL" id="VNHT01000037">
    <property type="protein sequence ID" value="TYP84869.1"/>
    <property type="molecule type" value="Genomic_DNA"/>
</dbReference>
<dbReference type="RefSeq" id="WP_046849873.1">
    <property type="nucleotide sequence ID" value="NZ_CP011451.1"/>
</dbReference>
<dbReference type="InterPro" id="IPR003682">
    <property type="entry name" value="rRNA_ssu_MeTfrase_G"/>
</dbReference>
<reference evidence="9" key="1">
    <citation type="submission" date="2015-05" db="EMBL/GenBank/DDBJ databases">
        <title>Draft genome of Nitrosomonas communis strain Nm2.</title>
        <authorList>
            <person name="Kozlowski J.A."/>
            <person name="Kits K.D."/>
            <person name="Stein L.Y."/>
        </authorList>
    </citation>
    <scope>NUCLEOTIDE SEQUENCE [LARGE SCALE GENOMIC DNA]</scope>
    <source>
        <strain evidence="9">Nm2</strain>
    </source>
</reference>
<proteinExistence type="inferred from homology"/>
<evidence type="ECO:0000256" key="3">
    <source>
        <dbReference type="ARBA" id="ARBA00022603"/>
    </source>
</evidence>
<name>A0A0F7KEA0_9PROT</name>
<dbReference type="Proteomes" id="UP000034156">
    <property type="component" value="Chromosome"/>
</dbReference>
<keyword evidence="9" id="KW-1185">Reference proteome</keyword>
<evidence type="ECO:0000256" key="1">
    <source>
        <dbReference type="ARBA" id="ARBA00022490"/>
    </source>
</evidence>
<evidence type="ECO:0000256" key="4">
    <source>
        <dbReference type="ARBA" id="ARBA00022679"/>
    </source>
</evidence>
<dbReference type="Proteomes" id="UP000324176">
    <property type="component" value="Unassembled WGS sequence"/>
</dbReference>
<keyword evidence="3 6" id="KW-0489">Methyltransferase</keyword>
<feature type="binding site" evidence="6">
    <location>
        <position position="83"/>
    </location>
    <ligand>
        <name>S-adenosyl-L-methionine</name>
        <dbReference type="ChEBI" id="CHEBI:59789"/>
    </ligand>
</feature>
<dbReference type="EC" id="2.1.1.170" evidence="6"/>
<protein>
    <recommendedName>
        <fullName evidence="6">Ribosomal RNA small subunit methyltransferase G</fullName>
        <ecNumber evidence="6">2.1.1.170</ecNumber>
    </recommendedName>
    <alternativeName>
        <fullName evidence="6">16S rRNA 7-methylguanosine methyltransferase</fullName>
        <shortName evidence="6">16S rRNA m7G methyltransferase</shortName>
    </alternativeName>
</protein>
<reference evidence="8 10" key="3">
    <citation type="submission" date="2019-07" db="EMBL/GenBank/DDBJ databases">
        <title>Active sludge and wastewater microbial communities from Klosterneuburg, Austria.</title>
        <authorList>
            <person name="Wagner M."/>
        </authorList>
    </citation>
    <scope>NUCLEOTIDE SEQUENCE [LARGE SCALE GENOMIC DNA]</scope>
    <source>
        <strain evidence="8 10">Nm2</strain>
    </source>
</reference>
<dbReference type="Pfam" id="PF02527">
    <property type="entry name" value="GidB"/>
    <property type="match status" value="1"/>
</dbReference>
<evidence type="ECO:0000256" key="6">
    <source>
        <dbReference type="HAMAP-Rule" id="MF_00074"/>
    </source>
</evidence>
<dbReference type="InterPro" id="IPR029063">
    <property type="entry name" value="SAM-dependent_MTases_sf"/>
</dbReference>
<comment type="catalytic activity">
    <reaction evidence="6">
        <text>guanosine(527) in 16S rRNA + S-adenosyl-L-methionine = N(7)-methylguanosine(527) in 16S rRNA + S-adenosyl-L-homocysteine</text>
        <dbReference type="Rhea" id="RHEA:42732"/>
        <dbReference type="Rhea" id="RHEA-COMP:10209"/>
        <dbReference type="Rhea" id="RHEA-COMP:10210"/>
        <dbReference type="ChEBI" id="CHEBI:57856"/>
        <dbReference type="ChEBI" id="CHEBI:59789"/>
        <dbReference type="ChEBI" id="CHEBI:74269"/>
        <dbReference type="ChEBI" id="CHEBI:74480"/>
        <dbReference type="EC" id="2.1.1.170"/>
    </reaction>
</comment>
<sequence length="217" mass="24372">MNLEKQLLEGLNKLEAGLPEERERTSTRLLQYIHFLNKWNRVHNLTAVREPEEMVTKHVLDSLTLLPVISGTHHADVGAGAGLPGIPLAIARSDWHLTLIESNQKKAAFLKQGCIELALKNIEVVCERAERFFPSEKFDTVISRAFADLSTFVKSANHLCAEHSKSRLVAMKGRFPDAELMQLPAQFEVEKVLRVMVPGLRAARHLIVIKPDLGTRD</sequence>
<dbReference type="PATRIC" id="fig|44574.3.peg.2019"/>
<feature type="binding site" evidence="6">
    <location>
        <position position="78"/>
    </location>
    <ligand>
        <name>S-adenosyl-L-methionine</name>
        <dbReference type="ChEBI" id="CHEBI:59789"/>
    </ligand>
</feature>
<comment type="similarity">
    <text evidence="6">Belongs to the methyltransferase superfamily. RNA methyltransferase RsmG family.</text>
</comment>
<evidence type="ECO:0000313" key="9">
    <source>
        <dbReference type="Proteomes" id="UP000034156"/>
    </source>
</evidence>
<dbReference type="CDD" id="cd02440">
    <property type="entry name" value="AdoMet_MTases"/>
    <property type="match status" value="1"/>
</dbReference>
<evidence type="ECO:0000256" key="2">
    <source>
        <dbReference type="ARBA" id="ARBA00022552"/>
    </source>
</evidence>
<dbReference type="SUPFAM" id="SSF53335">
    <property type="entry name" value="S-adenosyl-L-methionine-dependent methyltransferases"/>
    <property type="match status" value="1"/>
</dbReference>
<keyword evidence="1 6" id="KW-0963">Cytoplasm</keyword>